<keyword evidence="3" id="KW-1185">Reference proteome</keyword>
<feature type="compositionally biased region" description="Basic and acidic residues" evidence="1">
    <location>
        <begin position="148"/>
        <end position="165"/>
    </location>
</feature>
<evidence type="ECO:0000313" key="3">
    <source>
        <dbReference type="Proteomes" id="UP000326979"/>
    </source>
</evidence>
<reference evidence="2 3" key="1">
    <citation type="submission" date="2019-07" db="EMBL/GenBank/DDBJ databases">
        <title>New species of Amycolatopsis and Streptomyces.</title>
        <authorList>
            <person name="Duangmal K."/>
            <person name="Teo W.F.A."/>
            <person name="Lipun K."/>
        </authorList>
    </citation>
    <scope>NUCLEOTIDE SEQUENCE [LARGE SCALE GENOMIC DNA]</scope>
    <source>
        <strain evidence="2 3">TISTR 2346</strain>
    </source>
</reference>
<evidence type="ECO:0000256" key="1">
    <source>
        <dbReference type="SAM" id="MobiDB-lite"/>
    </source>
</evidence>
<dbReference type="OrthoDB" id="9861364at2"/>
<sequence length="202" mass="22317">MASTTPPYDPDQVRLTAAQQAQRTTASVLAAQLPKLKAEWIKDVQATAVKSDFQAAALSSQFFKMDHSLFKWDEKGFTFAGKQIGPNFSLQGLIHGRSDKAEKAAKKVKDAQEAQAAEEARKKERQRVEKFEDELKRHVRNAQTTARHAQDDARKAQADARRADNLLRSASGSARLAADNATRANQALTSLEKRVKTLEGSL</sequence>
<feature type="region of interest" description="Disordered" evidence="1">
    <location>
        <begin position="140"/>
        <end position="184"/>
    </location>
</feature>
<name>A0A5N8WH16_9ACTN</name>
<dbReference type="Proteomes" id="UP000326979">
    <property type="component" value="Unassembled WGS sequence"/>
</dbReference>
<comment type="caution">
    <text evidence="2">The sequence shown here is derived from an EMBL/GenBank/DDBJ whole genome shotgun (WGS) entry which is preliminary data.</text>
</comment>
<dbReference type="AlphaFoldDB" id="A0A5N8WH16"/>
<protein>
    <submittedName>
        <fullName evidence="2">Uncharacterized protein</fullName>
    </submittedName>
</protein>
<proteinExistence type="predicted"/>
<evidence type="ECO:0000313" key="2">
    <source>
        <dbReference type="EMBL" id="MPY46771.1"/>
    </source>
</evidence>
<gene>
    <name evidence="2" type="ORF">FNH04_44825</name>
</gene>
<accession>A0A5N8WH16</accession>
<dbReference type="EMBL" id="VJZE01000784">
    <property type="protein sequence ID" value="MPY46771.1"/>
    <property type="molecule type" value="Genomic_DNA"/>
</dbReference>
<dbReference type="RefSeq" id="WP_152791967.1">
    <property type="nucleotide sequence ID" value="NZ_BAABEQ010000002.1"/>
</dbReference>
<feature type="compositionally biased region" description="Low complexity" evidence="1">
    <location>
        <begin position="166"/>
        <end position="178"/>
    </location>
</feature>
<organism evidence="2 3">
    <name type="scientific">Streptomyces phyllanthi</name>
    <dbReference type="NCBI Taxonomy" id="1803180"/>
    <lineage>
        <taxon>Bacteria</taxon>
        <taxon>Bacillati</taxon>
        <taxon>Actinomycetota</taxon>
        <taxon>Actinomycetes</taxon>
        <taxon>Kitasatosporales</taxon>
        <taxon>Streptomycetaceae</taxon>
        <taxon>Streptomyces</taxon>
    </lineage>
</organism>